<organism evidence="2 3">
    <name type="scientific">Parabacteroides goldsteinii</name>
    <dbReference type="NCBI Taxonomy" id="328812"/>
    <lineage>
        <taxon>Bacteria</taxon>
        <taxon>Pseudomonadati</taxon>
        <taxon>Bacteroidota</taxon>
        <taxon>Bacteroidia</taxon>
        <taxon>Bacteroidales</taxon>
        <taxon>Tannerellaceae</taxon>
        <taxon>Parabacteroides</taxon>
    </lineage>
</organism>
<dbReference type="RefSeq" id="WP_005868879.1">
    <property type="nucleotide sequence ID" value="NZ_CAQFET010000117.1"/>
</dbReference>
<name>A0A0J6C8D9_9BACT</name>
<accession>A0A0J6C8D9</accession>
<protein>
    <submittedName>
        <fullName evidence="2">Uncharacterized protein</fullName>
    </submittedName>
</protein>
<evidence type="ECO:0000313" key="3">
    <source>
        <dbReference type="Proteomes" id="UP000036166"/>
    </source>
</evidence>
<sequence>MLIIILLADTNVSGLISLYREIGAMLIGVGFLCAGLAVLKKLISNHERTKEAIITYITALVTWLIIWQLL</sequence>
<feature type="transmembrane region" description="Helical" evidence="1">
    <location>
        <begin position="51"/>
        <end position="69"/>
    </location>
</feature>
<keyword evidence="1" id="KW-0472">Membrane</keyword>
<comment type="caution">
    <text evidence="2">The sequence shown here is derived from an EMBL/GenBank/DDBJ whole genome shotgun (WGS) entry which is preliminary data.</text>
</comment>
<evidence type="ECO:0000256" key="1">
    <source>
        <dbReference type="SAM" id="Phobius"/>
    </source>
</evidence>
<proteinExistence type="predicted"/>
<dbReference type="PATRIC" id="fig|328812.4.peg.4318"/>
<gene>
    <name evidence="2" type="ORF">ACM15_16805</name>
</gene>
<dbReference type="GeneID" id="43186613"/>
<reference evidence="2 3" key="1">
    <citation type="submission" date="2015-06" db="EMBL/GenBank/DDBJ databases">
        <title>Draft Genome Sequence of Parabacteroides goldsteinii with Putative Novel Metallo-Beta-Lactamases Isolated from a Blood Culture from a Human Patient.</title>
        <authorList>
            <person name="Krogh T.J."/>
            <person name="Agergaard C.N."/>
            <person name="Moller-Jensen J."/>
            <person name="Justesen U.S."/>
        </authorList>
    </citation>
    <scope>NUCLEOTIDE SEQUENCE [LARGE SCALE GENOMIC DNA]</scope>
    <source>
        <strain evidence="2 3">910340</strain>
    </source>
</reference>
<feature type="transmembrane region" description="Helical" evidence="1">
    <location>
        <begin position="22"/>
        <end position="39"/>
    </location>
</feature>
<evidence type="ECO:0000313" key="2">
    <source>
        <dbReference type="EMBL" id="KMM32536.1"/>
    </source>
</evidence>
<keyword evidence="1" id="KW-1133">Transmembrane helix</keyword>
<dbReference type="AlphaFoldDB" id="A0A0J6C8D9"/>
<keyword evidence="1" id="KW-0812">Transmembrane</keyword>
<dbReference type="Proteomes" id="UP000036166">
    <property type="component" value="Unassembled WGS sequence"/>
</dbReference>
<dbReference type="EMBL" id="LFJV01000057">
    <property type="protein sequence ID" value="KMM32536.1"/>
    <property type="molecule type" value="Genomic_DNA"/>
</dbReference>